<reference evidence="3" key="1">
    <citation type="submission" date="2022-11" db="UniProtKB">
        <authorList>
            <consortium name="WormBaseParasite"/>
        </authorList>
    </citation>
    <scope>IDENTIFICATION</scope>
</reference>
<proteinExistence type="predicted"/>
<feature type="compositionally biased region" description="Basic and acidic residues" evidence="1">
    <location>
        <begin position="83"/>
        <end position="96"/>
    </location>
</feature>
<evidence type="ECO:0000313" key="2">
    <source>
        <dbReference type="Proteomes" id="UP000887578"/>
    </source>
</evidence>
<keyword evidence="2" id="KW-1185">Reference proteome</keyword>
<organism evidence="2 3">
    <name type="scientific">Panagrolaimus davidi</name>
    <dbReference type="NCBI Taxonomy" id="227884"/>
    <lineage>
        <taxon>Eukaryota</taxon>
        <taxon>Metazoa</taxon>
        <taxon>Ecdysozoa</taxon>
        <taxon>Nematoda</taxon>
        <taxon>Chromadorea</taxon>
        <taxon>Rhabditida</taxon>
        <taxon>Tylenchina</taxon>
        <taxon>Panagrolaimomorpha</taxon>
        <taxon>Panagrolaimoidea</taxon>
        <taxon>Panagrolaimidae</taxon>
        <taxon>Panagrolaimus</taxon>
    </lineage>
</organism>
<feature type="compositionally biased region" description="Low complexity" evidence="1">
    <location>
        <begin position="62"/>
        <end position="71"/>
    </location>
</feature>
<protein>
    <submittedName>
        <fullName evidence="3">SWIM-type domain-containing protein</fullName>
    </submittedName>
</protein>
<feature type="compositionally biased region" description="Acidic residues" evidence="1">
    <location>
        <begin position="793"/>
        <end position="802"/>
    </location>
</feature>
<evidence type="ECO:0000256" key="1">
    <source>
        <dbReference type="SAM" id="MobiDB-lite"/>
    </source>
</evidence>
<sequence>MESESDTDDEVHYPSDDEDNQVDSQKGESGQDGTDSQTAESDQQDKENAPPSKSKPKDESDGSGSEKNLLGLKKKKKKKKSDKKALTESDKKKLPEKITSKTEEGYLLTNRGQLDFDDYDKVIDMCMKNSNLFFGPDPAHLAPGGSLIAYDLDEVKDFHKFENRDRAKRQIRVDGYRFGKSKGTEKVGKQKQVIRAYNNALSKKNPTKETSEFRRLEIYRPNSRIILIHYLGNDSECATESQHGNTKEGSSKTYTRKLPSEVDRSRAVATDATSNAAYQARCENPRSRTEYHRVGVGADLKFYQNRLREARKNLMITGHQLYDIFLMSQYLRYPPKREGDENRFFITEKNFAFEGFVIEMICQPLFDEIEYIINIDPTILIELNYDTTFKLGDFYLSMLTLKHPFFKKSIPIAAMIHTRKTHANHVKFFTNIWERFQSFLIKGQFILITDQEFDFEDVWATAIHVFCNVHLKKNYSKSLKDAKLPKEVVEIRLAEYDELQRQETFAEYDAFLATLVDRYNGDKDSIKLIQGAAEKMRNKSSKAALKGIGWPRTIATSNMAENMNSQLKDQMNYTTVSVDLMISNAYYFFNSFRNKINDWYRGKGTAPLLTEYQHLQKEDEAILCFVPQPNKIAQYILKHGGLGDEATMDRTDDILFTPPIILPNKSNEEILANMALNAVCDGNLKDAGDQEYIVRDDTGRRQLVYLAETQRKKTKQYKWVCSCRATFTCIHIKTVQTKLGLPTTSEGIPNALEDMRRLRPKNIGHSGQKEHHIFFEDKQPSQSQSNKRKSVVLDDDNDEEEENVAKRSKVALPKNDLEFRLKLSKEFFNETTPVFPDELIEYAIDQFNYGKVVDNLIHIPSSIQPLKVLPISRGVFAVTSTNILIFIYREQKSLVKSYVSDAELDEAVIHEIRFISSMVARDENSCSVSLHVTANIGFNGFQQNMLVLTLIPRMIVEQRIPDEWQFNVPENIEMDRDFFEKIYDAGEQNESTTENALLAFAKGTYKSQRSVNDAKEACIKKIVPNTRNIHGSEASRYISKLKNSCFGVQRRYRCSTCNTEHLHPTIYDKLDIT</sequence>
<feature type="compositionally biased region" description="Polar residues" evidence="1">
    <location>
        <begin position="22"/>
        <end position="41"/>
    </location>
</feature>
<feature type="compositionally biased region" description="Basic residues" evidence="1">
    <location>
        <begin position="72"/>
        <end position="82"/>
    </location>
</feature>
<evidence type="ECO:0000313" key="3">
    <source>
        <dbReference type="WBParaSite" id="PDA_v2.g11338.t1"/>
    </source>
</evidence>
<dbReference type="WBParaSite" id="PDA_v2.g11338.t1">
    <property type="protein sequence ID" value="PDA_v2.g11338.t1"/>
    <property type="gene ID" value="PDA_v2.g11338"/>
</dbReference>
<dbReference type="AlphaFoldDB" id="A0A914P0Q3"/>
<feature type="region of interest" description="Disordered" evidence="1">
    <location>
        <begin position="237"/>
        <end position="266"/>
    </location>
</feature>
<name>A0A914P0Q3_9BILA</name>
<dbReference type="Proteomes" id="UP000887578">
    <property type="component" value="Unplaced"/>
</dbReference>
<accession>A0A914P0Q3</accession>
<feature type="region of interest" description="Disordered" evidence="1">
    <location>
        <begin position="1"/>
        <end position="96"/>
    </location>
</feature>
<feature type="region of interest" description="Disordered" evidence="1">
    <location>
        <begin position="774"/>
        <end position="806"/>
    </location>
</feature>